<proteinExistence type="predicted"/>
<evidence type="ECO:0000313" key="2">
    <source>
        <dbReference type="EMBL" id="GAG72854.1"/>
    </source>
</evidence>
<name>X0ZU11_9ZZZZ</name>
<evidence type="ECO:0000256" key="1">
    <source>
        <dbReference type="SAM" id="MobiDB-lite"/>
    </source>
</evidence>
<feature type="compositionally biased region" description="Polar residues" evidence="1">
    <location>
        <begin position="12"/>
        <end position="22"/>
    </location>
</feature>
<organism evidence="2">
    <name type="scientific">marine sediment metagenome</name>
    <dbReference type="NCBI Taxonomy" id="412755"/>
    <lineage>
        <taxon>unclassified sequences</taxon>
        <taxon>metagenomes</taxon>
        <taxon>ecological metagenomes</taxon>
    </lineage>
</organism>
<sequence>MLPVKFVERKSPQSLGNATNNTKFDKTGNKTPTNLIMLFKKSIFSFLFSMSKLIINRNGISKSDVGLIIMLIPKITLPTNCHEFFL</sequence>
<dbReference type="EMBL" id="BART01001737">
    <property type="protein sequence ID" value="GAG72854.1"/>
    <property type="molecule type" value="Genomic_DNA"/>
</dbReference>
<feature type="region of interest" description="Disordered" evidence="1">
    <location>
        <begin position="1"/>
        <end position="26"/>
    </location>
</feature>
<feature type="compositionally biased region" description="Basic and acidic residues" evidence="1">
    <location>
        <begin position="1"/>
        <end position="11"/>
    </location>
</feature>
<gene>
    <name evidence="2" type="ORF">S01H4_05849</name>
</gene>
<reference evidence="2" key="1">
    <citation type="journal article" date="2014" name="Front. Microbiol.">
        <title>High frequency of phylogenetically diverse reductive dehalogenase-homologous genes in deep subseafloor sedimentary metagenomes.</title>
        <authorList>
            <person name="Kawai M."/>
            <person name="Futagami T."/>
            <person name="Toyoda A."/>
            <person name="Takaki Y."/>
            <person name="Nishi S."/>
            <person name="Hori S."/>
            <person name="Arai W."/>
            <person name="Tsubouchi T."/>
            <person name="Morono Y."/>
            <person name="Uchiyama I."/>
            <person name="Ito T."/>
            <person name="Fujiyama A."/>
            <person name="Inagaki F."/>
            <person name="Takami H."/>
        </authorList>
    </citation>
    <scope>NUCLEOTIDE SEQUENCE</scope>
    <source>
        <strain evidence="2">Expedition CK06-06</strain>
    </source>
</reference>
<dbReference type="AlphaFoldDB" id="X0ZU11"/>
<protein>
    <submittedName>
        <fullName evidence="2">Uncharacterized protein</fullName>
    </submittedName>
</protein>
<comment type="caution">
    <text evidence="2">The sequence shown here is derived from an EMBL/GenBank/DDBJ whole genome shotgun (WGS) entry which is preliminary data.</text>
</comment>
<accession>X0ZU11</accession>